<dbReference type="EMBL" id="JAFNEN010000159">
    <property type="protein sequence ID" value="KAG8191442.1"/>
    <property type="molecule type" value="Genomic_DNA"/>
</dbReference>
<organism evidence="3 4">
    <name type="scientific">Oedothorax gibbosus</name>
    <dbReference type="NCBI Taxonomy" id="931172"/>
    <lineage>
        <taxon>Eukaryota</taxon>
        <taxon>Metazoa</taxon>
        <taxon>Ecdysozoa</taxon>
        <taxon>Arthropoda</taxon>
        <taxon>Chelicerata</taxon>
        <taxon>Arachnida</taxon>
        <taxon>Araneae</taxon>
        <taxon>Araneomorphae</taxon>
        <taxon>Entelegynae</taxon>
        <taxon>Araneoidea</taxon>
        <taxon>Linyphiidae</taxon>
        <taxon>Erigoninae</taxon>
        <taxon>Oedothorax</taxon>
    </lineage>
</organism>
<dbReference type="PANTHER" id="PTHR21261:SF15">
    <property type="entry name" value="BEATEN PATH IIIA, ISOFORM D-RELATED"/>
    <property type="match status" value="1"/>
</dbReference>
<reference evidence="3 4" key="1">
    <citation type="journal article" date="2022" name="Nat. Ecol. Evol.">
        <title>A masculinizing supergene underlies an exaggerated male reproductive morph in a spider.</title>
        <authorList>
            <person name="Hendrickx F."/>
            <person name="De Corte Z."/>
            <person name="Sonet G."/>
            <person name="Van Belleghem S.M."/>
            <person name="Kostlbacher S."/>
            <person name="Vangestel C."/>
        </authorList>
    </citation>
    <scope>NUCLEOTIDE SEQUENCE [LARGE SCALE GENOMIC DNA]</scope>
    <source>
        <strain evidence="3">W744_W776</strain>
    </source>
</reference>
<dbReference type="InterPro" id="IPR007110">
    <property type="entry name" value="Ig-like_dom"/>
</dbReference>
<dbReference type="AlphaFoldDB" id="A0AAV6V3U5"/>
<gene>
    <name evidence="3" type="ORF">JTE90_020694</name>
</gene>
<dbReference type="Proteomes" id="UP000827092">
    <property type="component" value="Unassembled WGS sequence"/>
</dbReference>
<dbReference type="InterPro" id="IPR036179">
    <property type="entry name" value="Ig-like_dom_sf"/>
</dbReference>
<dbReference type="SUPFAM" id="SSF48726">
    <property type="entry name" value="Immunoglobulin"/>
    <property type="match status" value="1"/>
</dbReference>
<feature type="chain" id="PRO_5043563377" description="Ig-like domain-containing protein" evidence="1">
    <location>
        <begin position="28"/>
        <end position="109"/>
    </location>
</feature>
<evidence type="ECO:0000259" key="2">
    <source>
        <dbReference type="PROSITE" id="PS50835"/>
    </source>
</evidence>
<proteinExistence type="predicted"/>
<evidence type="ECO:0000313" key="4">
    <source>
        <dbReference type="Proteomes" id="UP000827092"/>
    </source>
</evidence>
<name>A0AAV6V3U5_9ARAC</name>
<comment type="caution">
    <text evidence="3">The sequence shown here is derived from an EMBL/GenBank/DDBJ whole genome shotgun (WGS) entry which is preliminary data.</text>
</comment>
<keyword evidence="1" id="KW-0732">Signal</keyword>
<sequence length="109" mass="12189">MSGGCWRNRDATTPLLLLLIAAQALLADCKTFPASLQIHSLHVPTPVSKGDSALLRCVYELGSEPLYAVKWYKDEREFFRYVPETEPAMKVFARNGLDVDVSSHNCSEM</sequence>
<keyword evidence="4" id="KW-1185">Reference proteome</keyword>
<protein>
    <recommendedName>
        <fullName evidence="2">Ig-like domain-containing protein</fullName>
    </recommendedName>
</protein>
<dbReference type="PROSITE" id="PS50835">
    <property type="entry name" value="IG_LIKE"/>
    <property type="match status" value="1"/>
</dbReference>
<evidence type="ECO:0000256" key="1">
    <source>
        <dbReference type="SAM" id="SignalP"/>
    </source>
</evidence>
<feature type="signal peptide" evidence="1">
    <location>
        <begin position="1"/>
        <end position="27"/>
    </location>
</feature>
<evidence type="ECO:0000313" key="3">
    <source>
        <dbReference type="EMBL" id="KAG8191442.1"/>
    </source>
</evidence>
<feature type="domain" description="Ig-like" evidence="2">
    <location>
        <begin position="33"/>
        <end position="109"/>
    </location>
</feature>
<dbReference type="PANTHER" id="PTHR21261">
    <property type="entry name" value="BEAT PROTEIN"/>
    <property type="match status" value="1"/>
</dbReference>
<accession>A0AAV6V3U5</accession>